<dbReference type="SUPFAM" id="SSF49464">
    <property type="entry name" value="Carboxypeptidase regulatory domain-like"/>
    <property type="match status" value="1"/>
</dbReference>
<evidence type="ECO:0000313" key="2">
    <source>
        <dbReference type="Proteomes" id="UP000618952"/>
    </source>
</evidence>
<proteinExistence type="predicted"/>
<accession>A0ABR7QNA2</accession>
<dbReference type="Pfam" id="PF13715">
    <property type="entry name" value="CarbopepD_reg_2"/>
    <property type="match status" value="1"/>
</dbReference>
<dbReference type="RefSeq" id="WP_187584394.1">
    <property type="nucleotide sequence ID" value="NZ_JACLHY010000009.1"/>
</dbReference>
<dbReference type="InterPro" id="IPR008969">
    <property type="entry name" value="CarboxyPept-like_regulatory"/>
</dbReference>
<name>A0ABR7QNA2_9FLAO</name>
<dbReference type="EMBL" id="JACLHY010000009">
    <property type="protein sequence ID" value="MBC8768484.1"/>
    <property type="molecule type" value="Genomic_DNA"/>
</dbReference>
<keyword evidence="2" id="KW-1185">Reference proteome</keyword>
<evidence type="ECO:0000313" key="1">
    <source>
        <dbReference type="EMBL" id="MBC8768484.1"/>
    </source>
</evidence>
<protein>
    <submittedName>
        <fullName evidence="1">Carboxypeptidase-like regulatory domain-containing protein</fullName>
    </submittedName>
</protein>
<dbReference type="Proteomes" id="UP000618952">
    <property type="component" value="Unassembled WGS sequence"/>
</dbReference>
<organism evidence="1 2">
    <name type="scientific">Arenibacter arenosicollis</name>
    <dbReference type="NCBI Taxonomy" id="2762274"/>
    <lineage>
        <taxon>Bacteria</taxon>
        <taxon>Pseudomonadati</taxon>
        <taxon>Bacteroidota</taxon>
        <taxon>Flavobacteriia</taxon>
        <taxon>Flavobacteriales</taxon>
        <taxon>Flavobacteriaceae</taxon>
        <taxon>Arenibacter</taxon>
    </lineage>
</organism>
<reference evidence="1 2" key="1">
    <citation type="submission" date="2020-08" db="EMBL/GenBank/DDBJ databases">
        <title>Arenibacter gaetbuli sp. nov., isolated from a sand dune.</title>
        <authorList>
            <person name="Park S."/>
            <person name="Yoon J.-H."/>
        </authorList>
    </citation>
    <scope>NUCLEOTIDE SEQUENCE [LARGE SCALE GENOMIC DNA]</scope>
    <source>
        <strain evidence="1 2">BSSL-BM3</strain>
    </source>
</reference>
<dbReference type="Gene3D" id="2.60.40.1120">
    <property type="entry name" value="Carboxypeptidase-like, regulatory domain"/>
    <property type="match status" value="1"/>
</dbReference>
<comment type="caution">
    <text evidence="1">The sequence shown here is derived from an EMBL/GenBank/DDBJ whole genome shotgun (WGS) entry which is preliminary data.</text>
</comment>
<sequence>MVRVLIAIIFFGVFFIGTSQETKITISGKVTHLGQPLPNANVVIKGTASGTKTDAKGKYSIEVYSGNILAFSYLGMQTIEVTVDDYNNVLDIKLSQHIEELDEVVVKKRKRKSQ</sequence>
<gene>
    <name evidence="1" type="ORF">H4O18_10820</name>
</gene>